<comment type="caution">
    <text evidence="1">The sequence shown here is derived from an EMBL/GenBank/DDBJ whole genome shotgun (WGS) entry which is preliminary data.</text>
</comment>
<name>A0A1F5L1Q3_PENAI</name>
<dbReference type="Proteomes" id="UP000177622">
    <property type="component" value="Unassembled WGS sequence"/>
</dbReference>
<organism evidence="1 2">
    <name type="scientific">Penicillium arizonense</name>
    <dbReference type="NCBI Taxonomy" id="1835702"/>
    <lineage>
        <taxon>Eukaryota</taxon>
        <taxon>Fungi</taxon>
        <taxon>Dikarya</taxon>
        <taxon>Ascomycota</taxon>
        <taxon>Pezizomycotina</taxon>
        <taxon>Eurotiomycetes</taxon>
        <taxon>Eurotiomycetidae</taxon>
        <taxon>Eurotiales</taxon>
        <taxon>Aspergillaceae</taxon>
        <taxon>Penicillium</taxon>
    </lineage>
</organism>
<dbReference type="GeneID" id="34582492"/>
<dbReference type="OrthoDB" id="10416970at2759"/>
<sequence>MVVIEVVVKGRKCFGLWWCWAITAAFPRQLYMPSPWAPYPHGCVAAGMEHFLETAVACEKGYHSRSLLPKSAALVAVDRGDHALANRLATAVGSIVDKCWVKFWIAYGISK</sequence>
<proteinExistence type="predicted"/>
<accession>A0A1F5L1Q3</accession>
<keyword evidence="2" id="KW-1185">Reference proteome</keyword>
<dbReference type="RefSeq" id="XP_022482387.1">
    <property type="nucleotide sequence ID" value="XM_022637758.1"/>
</dbReference>
<protein>
    <submittedName>
        <fullName evidence="1">Uncharacterized protein</fullName>
    </submittedName>
</protein>
<reference evidence="1 2" key="1">
    <citation type="journal article" date="2016" name="Sci. Rep.">
        <title>Penicillium arizonense, a new, genome sequenced fungal species, reveals a high chemical diversity in secreted metabolites.</title>
        <authorList>
            <person name="Grijseels S."/>
            <person name="Nielsen J.C."/>
            <person name="Randelovic M."/>
            <person name="Nielsen J."/>
            <person name="Nielsen K.F."/>
            <person name="Workman M."/>
            <person name="Frisvad J.C."/>
        </authorList>
    </citation>
    <scope>NUCLEOTIDE SEQUENCE [LARGE SCALE GENOMIC DNA]</scope>
    <source>
        <strain evidence="1 2">CBS 141311</strain>
    </source>
</reference>
<evidence type="ECO:0000313" key="2">
    <source>
        <dbReference type="Proteomes" id="UP000177622"/>
    </source>
</evidence>
<dbReference type="EMBL" id="LXJU01000089">
    <property type="protein sequence ID" value="OGE46920.1"/>
    <property type="molecule type" value="Genomic_DNA"/>
</dbReference>
<dbReference type="AlphaFoldDB" id="A0A1F5L1Q3"/>
<evidence type="ECO:0000313" key="1">
    <source>
        <dbReference type="EMBL" id="OGE46920.1"/>
    </source>
</evidence>
<gene>
    <name evidence="1" type="ORF">PENARI_c089G05507</name>
</gene>